<gene>
    <name evidence="1" type="primary">RPRD2_1</name>
    <name evidence="1" type="ORF">K3G42_005114</name>
</gene>
<reference evidence="1" key="1">
    <citation type="submission" date="2021-08" db="EMBL/GenBank/DDBJ databases">
        <title>The first chromosome-level gecko genome reveals the dynamic sex chromosomes of Neotropical dwarf geckos (Sphaerodactylidae: Sphaerodactylus).</title>
        <authorList>
            <person name="Pinto B.J."/>
            <person name="Keating S.E."/>
            <person name="Gamble T."/>
        </authorList>
    </citation>
    <scope>NUCLEOTIDE SEQUENCE</scope>
    <source>
        <strain evidence="1">TG3544</strain>
    </source>
</reference>
<evidence type="ECO:0000313" key="1">
    <source>
        <dbReference type="EMBL" id="KAH8015529.1"/>
    </source>
</evidence>
<protein>
    <submittedName>
        <fullName evidence="1">Regulation of nuclear pre-mRNA domain-containing protein 2</fullName>
    </submittedName>
</protein>
<evidence type="ECO:0000313" key="2">
    <source>
        <dbReference type="Proteomes" id="UP000827872"/>
    </source>
</evidence>
<keyword evidence="2" id="KW-1185">Reference proteome</keyword>
<name>A0ACB8G789_9SAUR</name>
<comment type="caution">
    <text evidence="1">The sequence shown here is derived from an EMBL/GenBank/DDBJ whole genome shotgun (WGS) entry which is preliminary data.</text>
</comment>
<accession>A0ACB8G789</accession>
<organism evidence="1 2">
    <name type="scientific">Sphaerodactylus townsendi</name>
    <dbReference type="NCBI Taxonomy" id="933632"/>
    <lineage>
        <taxon>Eukaryota</taxon>
        <taxon>Metazoa</taxon>
        <taxon>Chordata</taxon>
        <taxon>Craniata</taxon>
        <taxon>Vertebrata</taxon>
        <taxon>Euteleostomi</taxon>
        <taxon>Lepidosauria</taxon>
        <taxon>Squamata</taxon>
        <taxon>Bifurcata</taxon>
        <taxon>Gekkota</taxon>
        <taxon>Sphaerodactylidae</taxon>
        <taxon>Sphaerodactylus</taxon>
    </lineage>
</organism>
<sequence>MKNTGVSPASRPSPGTPTSPTALVGGLKASLGGTQPAPANPLANIFSKVEITPESILSVLSKTQTQATPTLQGLSSFLQSVAGGNTTQPSEMASQSTTTSPAAPATSCMKGRHVSSNAQPFMSQGFAYSPNSSSSEVSSTSVNKAPLGHSTGLPSSSFKPPASTLGFASSQASSPSLQPAENPLSQSSENSEAKAESEPTSPSLEMKIHNFLKGNPGFSGLNLNIPILSSLGSAVPPESHSSSSDFNRGPTSTSMDSIDGTPVRDERSGTPTQDEMMDKPSSSNVDTLSLLSKIISPGSSTPSSTRSPLQGREDSYSQELSNSVYRSFGMSRDSPGSTYKQSSDSVELPSSLMDSPQEKFYPDTSFQEDEDYRDFDYSGPPPSALVNLEKQPAKSILKSGKHADSAEYQPVLSGYGQRASGFGMKPFPQPLRSLHDQGESCDPLSSPGMYGSYNLRGSDSGSDASPTPSKNDVFFSPDSNHNSLSKSMPHSGLSQKQYPDSPHLGQQRSSLFSPQNALLSPASRPPTSSADKAAAVPSISATSTIEFKNMLKNASRKPSEENKLFGQGSKGGSGDGSGLGQAAISAGEQQQQQQEEHYRIETRVSSSCLDLPDSTEEKGAPIETLGYHNASSRGISGEPIQTVESIRALGKAGRGHGSESPAGARSGFEAEQHAKENSFDKGTSQAPQRCPP</sequence>
<proteinExistence type="predicted"/>
<dbReference type="EMBL" id="CM037614">
    <property type="protein sequence ID" value="KAH8015529.1"/>
    <property type="molecule type" value="Genomic_DNA"/>
</dbReference>
<dbReference type="Proteomes" id="UP000827872">
    <property type="component" value="Linkage Group LG01"/>
</dbReference>